<dbReference type="RefSeq" id="WP_212394093.1">
    <property type="nucleotide sequence ID" value="NZ_JAFCJH010000001.1"/>
</dbReference>
<evidence type="ECO:0008006" key="3">
    <source>
        <dbReference type="Google" id="ProtNLM"/>
    </source>
</evidence>
<name>A0ABS5FAJ9_9BRAD</name>
<proteinExistence type="predicted"/>
<reference evidence="2" key="1">
    <citation type="journal article" date="2021" name="ISME J.">
        <title>Evolutionary origin and ecological implication of a unique nif island in free-living Bradyrhizobium lineages.</title>
        <authorList>
            <person name="Tao J."/>
        </authorList>
    </citation>
    <scope>NUCLEOTIDE SEQUENCE [LARGE SCALE GENOMIC DNA]</scope>
    <source>
        <strain evidence="2">SZCCT0434</strain>
    </source>
</reference>
<keyword evidence="2" id="KW-1185">Reference proteome</keyword>
<gene>
    <name evidence="1" type="ORF">JQ615_00200</name>
</gene>
<evidence type="ECO:0000313" key="2">
    <source>
        <dbReference type="Proteomes" id="UP001315278"/>
    </source>
</evidence>
<dbReference type="EMBL" id="JAFCJH010000001">
    <property type="protein sequence ID" value="MBR0793806.1"/>
    <property type="molecule type" value="Genomic_DNA"/>
</dbReference>
<accession>A0ABS5FAJ9</accession>
<organism evidence="1 2">
    <name type="scientific">Bradyrhizobium jicamae</name>
    <dbReference type="NCBI Taxonomy" id="280332"/>
    <lineage>
        <taxon>Bacteria</taxon>
        <taxon>Pseudomonadati</taxon>
        <taxon>Pseudomonadota</taxon>
        <taxon>Alphaproteobacteria</taxon>
        <taxon>Hyphomicrobiales</taxon>
        <taxon>Nitrobacteraceae</taxon>
        <taxon>Bradyrhizobium</taxon>
    </lineage>
</organism>
<sequence length="77" mass="7986">MPNFEEVTVGLVMFAMALVAAKGITSALADEAPATSRTVTSAAAEPAAKPAGMVEHHIRVVLPAPWQPAGPQQDVQH</sequence>
<evidence type="ECO:0000313" key="1">
    <source>
        <dbReference type="EMBL" id="MBR0793806.1"/>
    </source>
</evidence>
<protein>
    <recommendedName>
        <fullName evidence="3">Secreted protein</fullName>
    </recommendedName>
</protein>
<comment type="caution">
    <text evidence="1">The sequence shown here is derived from an EMBL/GenBank/DDBJ whole genome shotgun (WGS) entry which is preliminary data.</text>
</comment>
<dbReference type="Proteomes" id="UP001315278">
    <property type="component" value="Unassembled WGS sequence"/>
</dbReference>